<dbReference type="RefSeq" id="WP_321562659.1">
    <property type="nucleotide sequence ID" value="NZ_CP139558.1"/>
</dbReference>
<reference evidence="7 8" key="1">
    <citation type="submission" date="2023-11" db="EMBL/GenBank/DDBJ databases">
        <title>Analysis of the Genomes of Mucilaginibacter gossypii cycad 4 and M. sabulilitoris SNA2: microbes with the potential for plant growth promotion.</title>
        <authorList>
            <person name="Hirsch A.M."/>
            <person name="Humm E."/>
            <person name="Rubbi M."/>
            <person name="Del Vecchio G."/>
            <person name="Ha S.M."/>
            <person name="Pellegrini M."/>
            <person name="Gunsalus R.P."/>
        </authorList>
    </citation>
    <scope>NUCLEOTIDE SEQUENCE [LARGE SCALE GENOMIC DNA]</scope>
    <source>
        <strain evidence="7 8">SNA2</strain>
    </source>
</reference>
<dbReference type="SUPFAM" id="SSF51735">
    <property type="entry name" value="NAD(P)-binding Rossmann-fold domains"/>
    <property type="match status" value="1"/>
</dbReference>
<dbReference type="GO" id="GO:0008446">
    <property type="term" value="F:GDP-mannose 4,6-dehydratase activity"/>
    <property type="evidence" value="ECO:0007669"/>
    <property type="project" value="UniProtKB-EC"/>
</dbReference>
<accession>A0ABZ0TK31</accession>
<dbReference type="EMBL" id="CP139558">
    <property type="protein sequence ID" value="WPU93524.1"/>
    <property type="molecule type" value="Genomic_DNA"/>
</dbReference>
<keyword evidence="8" id="KW-1185">Reference proteome</keyword>
<evidence type="ECO:0000313" key="7">
    <source>
        <dbReference type="EMBL" id="WPU93524.1"/>
    </source>
</evidence>
<dbReference type="Proteomes" id="UP001324380">
    <property type="component" value="Chromosome"/>
</dbReference>
<comment type="function">
    <text evidence="5">Catalyzes the conversion of GDP-D-mannose to GDP-4-dehydro-6-deoxy-D-mannose.</text>
</comment>
<dbReference type="InterPro" id="IPR016040">
    <property type="entry name" value="NAD(P)-bd_dom"/>
</dbReference>
<dbReference type="HAMAP" id="MF_00955">
    <property type="entry name" value="GDP_Man_dehydratase"/>
    <property type="match status" value="1"/>
</dbReference>
<dbReference type="CDD" id="cd05260">
    <property type="entry name" value="GDP_MD_SDR_e"/>
    <property type="match status" value="1"/>
</dbReference>
<gene>
    <name evidence="5 7" type="primary">gmd</name>
    <name evidence="7" type="ORF">SNE25_29850</name>
</gene>
<sequence length="378" mass="42900">MKTALITGITGQDGAYLAEFLLKKGYEVHGVKRRSSLFNTERIDHLYHDPHEPNVKFKLHYGDLTDSTNLIRLIQEVQPDEIYNLAAQSHVKVSFDTPEYTANADGIGTLRILEAVRLLGLAKKTRIYQASTSELYGLVQAVPQSETTPFYPRSPYAVAKLYGYWIIVNYREAYGMYACNGILFNHESPIRGETFVTRKITRAASKIALGLQDCLYVGNLSAQRDWGHAKDYIEAMWLMLQQDEADDFVVATGITTTVRDFIRMAFNELGIEVEFSGKDENERGVIIDIDQQKAAEIGLNTDVLKFGQTVVKVDTKYFRPTEVDLLIGDASKAFEKLGWKPKYDLQALVTDMMQSDLHLVKKDEYLRKGGFKTLNYFE</sequence>
<evidence type="ECO:0000256" key="1">
    <source>
        <dbReference type="ARBA" id="ARBA00001937"/>
    </source>
</evidence>
<comment type="caution">
    <text evidence="5">Lacks conserved residue(s) required for the propagation of feature annotation.</text>
</comment>
<dbReference type="InterPro" id="IPR006368">
    <property type="entry name" value="GDP_Man_deHydtase"/>
</dbReference>
<dbReference type="Pfam" id="PF16363">
    <property type="entry name" value="GDP_Man_Dehyd"/>
    <property type="match status" value="1"/>
</dbReference>
<comment type="similarity">
    <text evidence="2 5">Belongs to the NAD(P)-dependent epimerase/dehydratase family. GDP-mannose 4,6-dehydratase subfamily.</text>
</comment>
<proteinExistence type="inferred from homology"/>
<keyword evidence="5" id="KW-0521">NADP</keyword>
<dbReference type="NCBIfam" id="TIGR01472">
    <property type="entry name" value="gmd"/>
    <property type="match status" value="1"/>
</dbReference>
<evidence type="ECO:0000313" key="8">
    <source>
        <dbReference type="Proteomes" id="UP001324380"/>
    </source>
</evidence>
<organism evidence="7 8">
    <name type="scientific">Mucilaginibacter sabulilitoris</name>
    <dbReference type="NCBI Taxonomy" id="1173583"/>
    <lineage>
        <taxon>Bacteria</taxon>
        <taxon>Pseudomonadati</taxon>
        <taxon>Bacteroidota</taxon>
        <taxon>Sphingobacteriia</taxon>
        <taxon>Sphingobacteriales</taxon>
        <taxon>Sphingobacteriaceae</taxon>
        <taxon>Mucilaginibacter</taxon>
    </lineage>
</organism>
<name>A0ABZ0TK31_9SPHI</name>
<evidence type="ECO:0000256" key="5">
    <source>
        <dbReference type="HAMAP-Rule" id="MF_00955"/>
    </source>
</evidence>
<dbReference type="Gene3D" id="3.40.50.720">
    <property type="entry name" value="NAD(P)-binding Rossmann-like Domain"/>
    <property type="match status" value="1"/>
</dbReference>
<evidence type="ECO:0000256" key="2">
    <source>
        <dbReference type="ARBA" id="ARBA00009263"/>
    </source>
</evidence>
<keyword evidence="4 5" id="KW-0456">Lyase</keyword>
<evidence type="ECO:0000256" key="4">
    <source>
        <dbReference type="ARBA" id="ARBA00023239"/>
    </source>
</evidence>
<evidence type="ECO:0000256" key="3">
    <source>
        <dbReference type="ARBA" id="ARBA00011989"/>
    </source>
</evidence>
<dbReference type="EC" id="4.2.1.47" evidence="3 5"/>
<dbReference type="InterPro" id="IPR036291">
    <property type="entry name" value="NAD(P)-bd_dom_sf"/>
</dbReference>
<comment type="cofactor">
    <cofactor evidence="1 5">
        <name>NADP(+)</name>
        <dbReference type="ChEBI" id="CHEBI:58349"/>
    </cofactor>
</comment>
<feature type="domain" description="NAD(P)-binding" evidence="6">
    <location>
        <begin position="5"/>
        <end position="352"/>
    </location>
</feature>
<comment type="catalytic activity">
    <reaction evidence="5">
        <text>GDP-alpha-D-mannose = GDP-4-dehydro-alpha-D-rhamnose + H2O</text>
        <dbReference type="Rhea" id="RHEA:23820"/>
        <dbReference type="ChEBI" id="CHEBI:15377"/>
        <dbReference type="ChEBI" id="CHEBI:57527"/>
        <dbReference type="ChEBI" id="CHEBI:57964"/>
        <dbReference type="EC" id="4.2.1.47"/>
    </reaction>
</comment>
<protein>
    <recommendedName>
        <fullName evidence="3 5">GDP-mannose 4,6-dehydratase</fullName>
        <ecNumber evidence="3 5">4.2.1.47</ecNumber>
    </recommendedName>
    <alternativeName>
        <fullName evidence="5">GDP-D-mannose dehydratase</fullName>
    </alternativeName>
</protein>
<dbReference type="Gene3D" id="3.90.25.10">
    <property type="entry name" value="UDP-galactose 4-epimerase, domain 1"/>
    <property type="match status" value="1"/>
</dbReference>
<dbReference type="PANTHER" id="PTHR43715">
    <property type="entry name" value="GDP-MANNOSE 4,6-DEHYDRATASE"/>
    <property type="match status" value="1"/>
</dbReference>
<evidence type="ECO:0000259" key="6">
    <source>
        <dbReference type="Pfam" id="PF16363"/>
    </source>
</evidence>
<dbReference type="PANTHER" id="PTHR43715:SF1">
    <property type="entry name" value="GDP-MANNOSE 4,6 DEHYDRATASE"/>
    <property type="match status" value="1"/>
</dbReference>